<reference evidence="2" key="2">
    <citation type="submission" date="2015-01" db="EMBL/GenBank/DDBJ databases">
        <title>Evolutionary Origins and Diversification of the Mycorrhizal Mutualists.</title>
        <authorList>
            <consortium name="DOE Joint Genome Institute"/>
            <consortium name="Mycorrhizal Genomics Consortium"/>
            <person name="Kohler A."/>
            <person name="Kuo A."/>
            <person name="Nagy L.G."/>
            <person name="Floudas D."/>
            <person name="Copeland A."/>
            <person name="Barry K.W."/>
            <person name="Cichocki N."/>
            <person name="Veneault-Fourrey C."/>
            <person name="LaButti K."/>
            <person name="Lindquist E.A."/>
            <person name="Lipzen A."/>
            <person name="Lundell T."/>
            <person name="Morin E."/>
            <person name="Murat C."/>
            <person name="Riley R."/>
            <person name="Ohm R."/>
            <person name="Sun H."/>
            <person name="Tunlid A."/>
            <person name="Henrissat B."/>
            <person name="Grigoriev I.V."/>
            <person name="Hibbett D.S."/>
            <person name="Martin F."/>
        </authorList>
    </citation>
    <scope>NUCLEOTIDE SEQUENCE [LARGE SCALE GENOMIC DNA]</scope>
    <source>
        <strain evidence="2">F 1598</strain>
    </source>
</reference>
<organism evidence="1 2">
    <name type="scientific">Piloderma croceum (strain F 1598)</name>
    <dbReference type="NCBI Taxonomy" id="765440"/>
    <lineage>
        <taxon>Eukaryota</taxon>
        <taxon>Fungi</taxon>
        <taxon>Dikarya</taxon>
        <taxon>Basidiomycota</taxon>
        <taxon>Agaricomycotina</taxon>
        <taxon>Agaricomycetes</taxon>
        <taxon>Agaricomycetidae</taxon>
        <taxon>Atheliales</taxon>
        <taxon>Atheliaceae</taxon>
        <taxon>Piloderma</taxon>
    </lineage>
</organism>
<dbReference type="STRING" id="765440.A0A0C3C0U6"/>
<proteinExistence type="predicted"/>
<reference evidence="1 2" key="1">
    <citation type="submission" date="2014-04" db="EMBL/GenBank/DDBJ databases">
        <authorList>
            <consortium name="DOE Joint Genome Institute"/>
            <person name="Kuo A."/>
            <person name="Tarkka M."/>
            <person name="Buscot F."/>
            <person name="Kohler A."/>
            <person name="Nagy L.G."/>
            <person name="Floudas D."/>
            <person name="Copeland A."/>
            <person name="Barry K.W."/>
            <person name="Cichocki N."/>
            <person name="Veneault-Fourrey C."/>
            <person name="LaButti K."/>
            <person name="Lindquist E.A."/>
            <person name="Lipzen A."/>
            <person name="Lundell T."/>
            <person name="Morin E."/>
            <person name="Murat C."/>
            <person name="Sun H."/>
            <person name="Tunlid A."/>
            <person name="Henrissat B."/>
            <person name="Grigoriev I.V."/>
            <person name="Hibbett D.S."/>
            <person name="Martin F."/>
            <person name="Nordberg H.P."/>
            <person name="Cantor M.N."/>
            <person name="Hua S.X."/>
        </authorList>
    </citation>
    <scope>NUCLEOTIDE SEQUENCE [LARGE SCALE GENOMIC DNA]</scope>
    <source>
        <strain evidence="1 2">F 1598</strain>
    </source>
</reference>
<dbReference type="EMBL" id="KN832970">
    <property type="protein sequence ID" value="KIM92458.1"/>
    <property type="molecule type" value="Genomic_DNA"/>
</dbReference>
<dbReference type="HOGENOM" id="CLU_119163_0_1_1"/>
<gene>
    <name evidence="1" type="ORF">PILCRDRAFT_42475</name>
</gene>
<feature type="non-terminal residue" evidence="1">
    <location>
        <position position="130"/>
    </location>
</feature>
<name>A0A0C3C0U6_PILCF</name>
<dbReference type="OrthoDB" id="3363652at2759"/>
<keyword evidence="2" id="KW-1185">Reference proteome</keyword>
<dbReference type="Proteomes" id="UP000054166">
    <property type="component" value="Unassembled WGS sequence"/>
</dbReference>
<dbReference type="InParanoid" id="A0A0C3C0U6"/>
<sequence>DLNNNTSLFTRATNPHNPRRVAEILKKVTVGTDLSEEQRDKVRKLLSEFADCFALSVREVLPIPGAEHRMHIPPDMTFPKKIPHQRQLTEAQRMYLSDAIDELVKADIIESIRPEDVKCVSPITLSQKAH</sequence>
<dbReference type="AlphaFoldDB" id="A0A0C3C0U6"/>
<evidence type="ECO:0000313" key="1">
    <source>
        <dbReference type="EMBL" id="KIM92458.1"/>
    </source>
</evidence>
<evidence type="ECO:0000313" key="2">
    <source>
        <dbReference type="Proteomes" id="UP000054166"/>
    </source>
</evidence>
<feature type="non-terminal residue" evidence="1">
    <location>
        <position position="1"/>
    </location>
</feature>
<accession>A0A0C3C0U6</accession>
<protein>
    <submittedName>
        <fullName evidence="1">Uncharacterized protein</fullName>
    </submittedName>
</protein>